<dbReference type="InterPro" id="IPR004821">
    <property type="entry name" value="Cyt_trans-like"/>
</dbReference>
<dbReference type="Gene3D" id="3.40.50.620">
    <property type="entry name" value="HUPs"/>
    <property type="match status" value="1"/>
</dbReference>
<evidence type="ECO:0000256" key="1">
    <source>
        <dbReference type="ARBA" id="ARBA00004990"/>
    </source>
</evidence>
<dbReference type="SUPFAM" id="SSF52374">
    <property type="entry name" value="Nucleotidylyl transferase"/>
    <property type="match status" value="1"/>
</dbReference>
<evidence type="ECO:0000256" key="8">
    <source>
        <dbReference type="HAMAP-Rule" id="MF_00158"/>
    </source>
</evidence>
<dbReference type="Pfam" id="PF02569">
    <property type="entry name" value="Pantoate_ligase"/>
    <property type="match status" value="1"/>
</dbReference>
<comment type="similarity">
    <text evidence="2 8">Belongs to the pantothenate synthetase family.</text>
</comment>
<comment type="miscellaneous">
    <text evidence="8">The reaction proceeds by a bi uni uni bi ping pong mechanism.</text>
</comment>
<protein>
    <recommendedName>
        <fullName evidence="8">Pantothenate synthetase</fullName>
        <shortName evidence="8">PS</shortName>
        <ecNumber evidence="8">6.3.2.1</ecNumber>
    </recommendedName>
    <alternativeName>
        <fullName evidence="8">Pantoate--beta-alanine ligase</fullName>
    </alternativeName>
    <alternativeName>
        <fullName evidence="8">Pantoate-activating enzyme</fullName>
    </alternativeName>
</protein>
<dbReference type="GO" id="GO:0005829">
    <property type="term" value="C:cytosol"/>
    <property type="evidence" value="ECO:0007669"/>
    <property type="project" value="TreeGrafter"/>
</dbReference>
<keyword evidence="3 8" id="KW-0436">Ligase</keyword>
<feature type="active site" description="Proton donor" evidence="8">
    <location>
        <position position="37"/>
    </location>
</feature>
<evidence type="ECO:0000256" key="4">
    <source>
        <dbReference type="ARBA" id="ARBA00022655"/>
    </source>
</evidence>
<dbReference type="InterPro" id="IPR014729">
    <property type="entry name" value="Rossmann-like_a/b/a_fold"/>
</dbReference>
<comment type="function">
    <text evidence="8">Catalyzes the condensation of pantoate with beta-alanine in an ATP-dependent reaction via a pantoyl-adenylate intermediate.</text>
</comment>
<dbReference type="AlphaFoldDB" id="A0AAW8J5R0"/>
<comment type="caution">
    <text evidence="9">The sequence shown here is derived from an EMBL/GenBank/DDBJ whole genome shotgun (WGS) entry which is preliminary data.</text>
</comment>
<comment type="pathway">
    <text evidence="1 8">Cofactor biosynthesis; (R)-pantothenate biosynthesis; (R)-pantothenate from (R)-pantoate and beta-alanine: step 1/1.</text>
</comment>
<dbReference type="PANTHER" id="PTHR21299:SF1">
    <property type="entry name" value="PANTOATE--BETA-ALANINE LIGASE"/>
    <property type="match status" value="1"/>
</dbReference>
<accession>A0AAW8J5R0</accession>
<feature type="binding site" evidence="8">
    <location>
        <begin position="30"/>
        <end position="37"/>
    </location>
    <ligand>
        <name>ATP</name>
        <dbReference type="ChEBI" id="CHEBI:30616"/>
    </ligand>
</feature>
<dbReference type="InterPro" id="IPR042176">
    <property type="entry name" value="Pantoate_ligase_C"/>
</dbReference>
<dbReference type="Proteomes" id="UP001243844">
    <property type="component" value="Unassembled WGS sequence"/>
</dbReference>
<dbReference type="FunFam" id="3.40.50.620:FF:000013">
    <property type="entry name" value="Pantothenate synthetase"/>
    <property type="match status" value="1"/>
</dbReference>
<comment type="caution">
    <text evidence="8">Lacks conserved residue(s) required for the propagation of feature annotation.</text>
</comment>
<dbReference type="EMBL" id="JAVIDL010000005">
    <property type="protein sequence ID" value="MDQ8934928.1"/>
    <property type="molecule type" value="Genomic_DNA"/>
</dbReference>
<dbReference type="RefSeq" id="WP_308975011.1">
    <property type="nucleotide sequence ID" value="NZ_JAVIDL010000005.1"/>
</dbReference>
<keyword evidence="5 8" id="KW-0547">Nucleotide-binding</keyword>
<name>A0AAW8J5R0_9GAMM</name>
<organism evidence="9 10">
    <name type="scientific">Acinetobacter rudis</name>
    <dbReference type="NCBI Taxonomy" id="632955"/>
    <lineage>
        <taxon>Bacteria</taxon>
        <taxon>Pseudomonadati</taxon>
        <taxon>Pseudomonadota</taxon>
        <taxon>Gammaproteobacteria</taxon>
        <taxon>Moraxellales</taxon>
        <taxon>Moraxellaceae</taxon>
        <taxon>Acinetobacter</taxon>
    </lineage>
</organism>
<dbReference type="EC" id="6.3.2.1" evidence="8"/>
<dbReference type="InterPro" id="IPR003721">
    <property type="entry name" value="Pantoate_ligase"/>
</dbReference>
<evidence type="ECO:0000256" key="6">
    <source>
        <dbReference type="ARBA" id="ARBA00022840"/>
    </source>
</evidence>
<keyword evidence="8" id="KW-0963">Cytoplasm</keyword>
<dbReference type="NCBIfam" id="TIGR00125">
    <property type="entry name" value="cyt_tran_rel"/>
    <property type="match status" value="1"/>
</dbReference>
<feature type="binding site" evidence="8">
    <location>
        <begin position="148"/>
        <end position="151"/>
    </location>
    <ligand>
        <name>ATP</name>
        <dbReference type="ChEBI" id="CHEBI:30616"/>
    </ligand>
</feature>
<comment type="subcellular location">
    <subcellularLocation>
        <location evidence="8">Cytoplasm</location>
    </subcellularLocation>
</comment>
<evidence type="ECO:0000313" key="9">
    <source>
        <dbReference type="EMBL" id="MDQ8934928.1"/>
    </source>
</evidence>
<evidence type="ECO:0000256" key="2">
    <source>
        <dbReference type="ARBA" id="ARBA00009256"/>
    </source>
</evidence>
<dbReference type="PANTHER" id="PTHR21299">
    <property type="entry name" value="CYTIDYLATE KINASE/PANTOATE-BETA-ALANINE LIGASE"/>
    <property type="match status" value="1"/>
</dbReference>
<dbReference type="Gene3D" id="3.30.1300.10">
    <property type="entry name" value="Pantoate-beta-alanine ligase, C-terminal domain"/>
    <property type="match status" value="1"/>
</dbReference>
<feature type="binding site" evidence="8">
    <location>
        <position position="61"/>
    </location>
    <ligand>
        <name>beta-alanine</name>
        <dbReference type="ChEBI" id="CHEBI:57966"/>
    </ligand>
</feature>
<gene>
    <name evidence="8 9" type="primary">panC</name>
    <name evidence="9" type="ORF">RFH47_04165</name>
</gene>
<comment type="subunit">
    <text evidence="8">Homodimer.</text>
</comment>
<sequence length="284" mass="31472">MKTETTIQGLSASLQTARAARKVIGFVATMGNLHEGHLNLVREARRLCDVVVVSIFVNPTQFGPNEDFDNYPRTLEQDSHLLAEVECDILFAPSVEQMYGTQPRLTTIHVEKITEDLCGLQRPGHFDGVALVVTKLLNIVQPTYAFFGEKDYQQLAVIKQFVQDLSIPVDVIGVPITRAGDGLALSSRNGYLTVEQRKIAPIIYQLLQTSSARLKEGATLDMVLRDIRQSLTEAGFVVDYVEARAVNLSHVESFEQDVVLFVAAKLGNTRLIDNLVVKYSKLIG</sequence>
<keyword evidence="6 8" id="KW-0067">ATP-binding</keyword>
<evidence type="ECO:0000256" key="3">
    <source>
        <dbReference type="ARBA" id="ARBA00022598"/>
    </source>
</evidence>
<evidence type="ECO:0000313" key="10">
    <source>
        <dbReference type="Proteomes" id="UP001243844"/>
    </source>
</evidence>
<dbReference type="GO" id="GO:0004592">
    <property type="term" value="F:pantoate-beta-alanine ligase activity"/>
    <property type="evidence" value="ECO:0007669"/>
    <property type="project" value="UniProtKB-UniRule"/>
</dbReference>
<dbReference type="NCBIfam" id="TIGR00018">
    <property type="entry name" value="panC"/>
    <property type="match status" value="1"/>
</dbReference>
<evidence type="ECO:0000256" key="7">
    <source>
        <dbReference type="ARBA" id="ARBA00048258"/>
    </source>
</evidence>
<dbReference type="GO" id="GO:0015940">
    <property type="term" value="P:pantothenate biosynthetic process"/>
    <property type="evidence" value="ECO:0007669"/>
    <property type="project" value="UniProtKB-UniRule"/>
</dbReference>
<feature type="binding site" evidence="8">
    <location>
        <position position="61"/>
    </location>
    <ligand>
        <name>(R)-pantoate</name>
        <dbReference type="ChEBI" id="CHEBI:15980"/>
    </ligand>
</feature>
<proteinExistence type="inferred from homology"/>
<keyword evidence="4 8" id="KW-0566">Pantothenate biosynthesis</keyword>
<reference evidence="9" key="1">
    <citation type="submission" date="2023-08" db="EMBL/GenBank/DDBJ databases">
        <title>Emergence of clinically-relevant ST2 carbapenem-resistant Acinetobacter baumannii strains in hospital sewages in Zhejiang, East of China.</title>
        <authorList>
            <person name="Kaichao C."/>
            <person name="Zhang R."/>
        </authorList>
    </citation>
    <scope>NUCLEOTIDE SEQUENCE</scope>
    <source>
        <strain evidence="9">M-RB-37</strain>
    </source>
</reference>
<comment type="catalytic activity">
    <reaction evidence="7 8">
        <text>(R)-pantoate + beta-alanine + ATP = (R)-pantothenate + AMP + diphosphate + H(+)</text>
        <dbReference type="Rhea" id="RHEA:10912"/>
        <dbReference type="ChEBI" id="CHEBI:15378"/>
        <dbReference type="ChEBI" id="CHEBI:15980"/>
        <dbReference type="ChEBI" id="CHEBI:29032"/>
        <dbReference type="ChEBI" id="CHEBI:30616"/>
        <dbReference type="ChEBI" id="CHEBI:33019"/>
        <dbReference type="ChEBI" id="CHEBI:57966"/>
        <dbReference type="ChEBI" id="CHEBI:456215"/>
        <dbReference type="EC" id="6.3.2.1"/>
    </reaction>
</comment>
<dbReference type="CDD" id="cd00560">
    <property type="entry name" value="PanC"/>
    <property type="match status" value="1"/>
</dbReference>
<dbReference type="HAMAP" id="MF_00158">
    <property type="entry name" value="PanC"/>
    <property type="match status" value="1"/>
</dbReference>
<evidence type="ECO:0000256" key="5">
    <source>
        <dbReference type="ARBA" id="ARBA00022741"/>
    </source>
</evidence>
<feature type="binding site" evidence="8">
    <location>
        <position position="154"/>
    </location>
    <ligand>
        <name>(R)-pantoate</name>
        <dbReference type="ChEBI" id="CHEBI:15980"/>
    </ligand>
</feature>
<dbReference type="GO" id="GO:0005524">
    <property type="term" value="F:ATP binding"/>
    <property type="evidence" value="ECO:0007669"/>
    <property type="project" value="UniProtKB-KW"/>
</dbReference>
<feature type="binding site" evidence="8">
    <location>
        <begin position="185"/>
        <end position="188"/>
    </location>
    <ligand>
        <name>ATP</name>
        <dbReference type="ChEBI" id="CHEBI:30616"/>
    </ligand>
</feature>